<proteinExistence type="predicted"/>
<geneLocation type="plasmid" evidence="3">
    <name>unnamed1</name>
</geneLocation>
<dbReference type="Pfam" id="PF13683">
    <property type="entry name" value="rve_3"/>
    <property type="match status" value="1"/>
</dbReference>
<dbReference type="InterPro" id="IPR048020">
    <property type="entry name" value="Transpos_IS3"/>
</dbReference>
<dbReference type="InterPro" id="IPR025948">
    <property type="entry name" value="HTH-like_dom"/>
</dbReference>
<dbReference type="Proteomes" id="UP000324507">
    <property type="component" value="Plasmid unnamed1"/>
</dbReference>
<name>A0A5P2QM50_9RHOB</name>
<keyword evidence="3" id="KW-0614">Plasmid</keyword>
<dbReference type="PANTHER" id="PTHR47515">
    <property type="entry name" value="LOW CALCIUM RESPONSE LOCUS PROTEIN T"/>
    <property type="match status" value="1"/>
</dbReference>
<reference evidence="3 4" key="1">
    <citation type="submission" date="2019-09" db="EMBL/GenBank/DDBJ databases">
        <title>FDA dAtabase for Regulatory Grade micrObial Sequences (FDA-ARGOS): Supporting development and validation of Infectious Disease Dx tests.</title>
        <authorList>
            <person name="Sciortino C."/>
            <person name="Tallon L."/>
            <person name="Sadzewicz L."/>
            <person name="Vavikolanu K."/>
            <person name="Mehta A."/>
            <person name="Aluvathingal J."/>
            <person name="Nadendla S."/>
            <person name="Nandy P."/>
            <person name="Geyer C."/>
            <person name="Yan Y."/>
            <person name="Sichtig H."/>
        </authorList>
    </citation>
    <scope>NUCLEOTIDE SEQUENCE [LARGE SCALE GENOMIC DNA]</scope>
    <source>
        <strain evidence="3 4">FDAARGOS_643</strain>
        <plasmid evidence="3 4">unnamed1</plasmid>
    </source>
</reference>
<dbReference type="PANTHER" id="PTHR47515:SF1">
    <property type="entry name" value="BLR2054 PROTEIN"/>
    <property type="match status" value="1"/>
</dbReference>
<dbReference type="EMBL" id="CP044078">
    <property type="protein sequence ID" value="QEU06566.1"/>
    <property type="molecule type" value="Genomic_DNA"/>
</dbReference>
<dbReference type="InterPro" id="IPR012337">
    <property type="entry name" value="RNaseH-like_sf"/>
</dbReference>
<dbReference type="InterPro" id="IPR036397">
    <property type="entry name" value="RNaseH_sf"/>
</dbReference>
<dbReference type="AlphaFoldDB" id="A0A5P2QM50"/>
<sequence length="396" mass="44805">MKKARLTEEQIIGILQEHDAGAKCADLCRKHGMSEGTFYAWKAKYSGMTVSEAKRLKALEDENAKLKRLLAEQMLDMAAMKELLFKKMVTPAVKREAVAHLKTHLGLSERRACQIAGADRKMVRYQSQRAPDTALRGRLRDLANERRRFGYRRLFVLLRREGESSGINRIYRLYREEGLTVRKRKARRKAIGTRAPILMEARANARWSLDFVHDQFACGRRFRVLNVVDDVTRECLAAIPDTSISGRRVARELTALIERRGKPGMIVSDNGTELTSNAILKWCAEHKVEWHYIAPGKPMQNGFVESFNGRMRDEFLNETLFRNLAHARDLIAAWVTDYNTERPHSALGYQTPAGFALHLTTAIARPAARDESSARRAIAQPTPKGVNQLPAPIAAG</sequence>
<evidence type="ECO:0000256" key="1">
    <source>
        <dbReference type="SAM" id="MobiDB-lite"/>
    </source>
</evidence>
<evidence type="ECO:0000313" key="3">
    <source>
        <dbReference type="EMBL" id="QEU06566.1"/>
    </source>
</evidence>
<dbReference type="NCBIfam" id="NF033516">
    <property type="entry name" value="transpos_IS3"/>
    <property type="match status" value="1"/>
</dbReference>
<dbReference type="GO" id="GO:0015074">
    <property type="term" value="P:DNA integration"/>
    <property type="evidence" value="ECO:0007669"/>
    <property type="project" value="InterPro"/>
</dbReference>
<dbReference type="InterPro" id="IPR009057">
    <property type="entry name" value="Homeodomain-like_sf"/>
</dbReference>
<dbReference type="SUPFAM" id="SSF53098">
    <property type="entry name" value="Ribonuclease H-like"/>
    <property type="match status" value="1"/>
</dbReference>
<dbReference type="InterPro" id="IPR002514">
    <property type="entry name" value="Transposase_8"/>
</dbReference>
<feature type="domain" description="Integrase catalytic" evidence="2">
    <location>
        <begin position="192"/>
        <end position="360"/>
    </location>
</feature>
<evidence type="ECO:0000259" key="2">
    <source>
        <dbReference type="PROSITE" id="PS50994"/>
    </source>
</evidence>
<organism evidence="3 4">
    <name type="scientific">Paracoccus yeei</name>
    <dbReference type="NCBI Taxonomy" id="147645"/>
    <lineage>
        <taxon>Bacteria</taxon>
        <taxon>Pseudomonadati</taxon>
        <taxon>Pseudomonadota</taxon>
        <taxon>Alphaproteobacteria</taxon>
        <taxon>Rhodobacterales</taxon>
        <taxon>Paracoccaceae</taxon>
        <taxon>Paracoccus</taxon>
    </lineage>
</organism>
<dbReference type="GO" id="GO:0006313">
    <property type="term" value="P:DNA transposition"/>
    <property type="evidence" value="ECO:0007669"/>
    <property type="project" value="InterPro"/>
</dbReference>
<dbReference type="Gene3D" id="3.30.420.10">
    <property type="entry name" value="Ribonuclease H-like superfamily/Ribonuclease H"/>
    <property type="match status" value="1"/>
</dbReference>
<gene>
    <name evidence="3" type="ORF">FOB51_00385</name>
</gene>
<feature type="region of interest" description="Disordered" evidence="1">
    <location>
        <begin position="370"/>
        <end position="396"/>
    </location>
</feature>
<dbReference type="GO" id="GO:0004803">
    <property type="term" value="F:transposase activity"/>
    <property type="evidence" value="ECO:0007669"/>
    <property type="project" value="InterPro"/>
</dbReference>
<dbReference type="GO" id="GO:0003677">
    <property type="term" value="F:DNA binding"/>
    <property type="evidence" value="ECO:0007669"/>
    <property type="project" value="InterPro"/>
</dbReference>
<evidence type="ECO:0000313" key="4">
    <source>
        <dbReference type="Proteomes" id="UP000324507"/>
    </source>
</evidence>
<accession>A0A5P2QM50</accession>
<dbReference type="Pfam" id="PF01527">
    <property type="entry name" value="HTH_Tnp_1"/>
    <property type="match status" value="1"/>
</dbReference>
<dbReference type="SUPFAM" id="SSF46689">
    <property type="entry name" value="Homeodomain-like"/>
    <property type="match status" value="1"/>
</dbReference>
<dbReference type="Pfam" id="PF13276">
    <property type="entry name" value="HTH_21"/>
    <property type="match status" value="1"/>
</dbReference>
<dbReference type="InterPro" id="IPR001584">
    <property type="entry name" value="Integrase_cat-core"/>
</dbReference>
<protein>
    <submittedName>
        <fullName evidence="3">IS3 family transposase</fullName>
    </submittedName>
</protein>
<dbReference type="PROSITE" id="PS50994">
    <property type="entry name" value="INTEGRASE"/>
    <property type="match status" value="1"/>
</dbReference>